<evidence type="ECO:0000256" key="1">
    <source>
        <dbReference type="ARBA" id="ARBA00008542"/>
    </source>
</evidence>
<evidence type="ECO:0000313" key="5">
    <source>
        <dbReference type="Proteomes" id="UP001054252"/>
    </source>
</evidence>
<comment type="similarity">
    <text evidence="1">Belongs to the peptidase C56 family.</text>
</comment>
<evidence type="ECO:0000259" key="3">
    <source>
        <dbReference type="Pfam" id="PF01965"/>
    </source>
</evidence>
<dbReference type="InterPro" id="IPR050325">
    <property type="entry name" value="Prot/Nucl_acid_deglycase"/>
</dbReference>
<dbReference type="FunFam" id="3.40.50.880:FF:000015">
    <property type="entry name" value="Protein DJ-1 homolog C"/>
    <property type="match status" value="1"/>
</dbReference>
<gene>
    <name evidence="4" type="ORF">SLEP1_g14120</name>
</gene>
<evidence type="ECO:0000313" key="4">
    <source>
        <dbReference type="EMBL" id="GKV01573.1"/>
    </source>
</evidence>
<comment type="caution">
    <text evidence="4">The sequence shown here is derived from an EMBL/GenBank/DDBJ whole genome shotgun (WGS) entry which is preliminary data.</text>
</comment>
<dbReference type="SUPFAM" id="SSF52317">
    <property type="entry name" value="Class I glutamine amidotransferase-like"/>
    <property type="match status" value="1"/>
</dbReference>
<dbReference type="PANTHER" id="PTHR48094">
    <property type="entry name" value="PROTEIN/NUCLEIC ACID DEGLYCASE DJ-1-RELATED"/>
    <property type="match status" value="1"/>
</dbReference>
<dbReference type="Gene3D" id="3.40.50.880">
    <property type="match status" value="1"/>
</dbReference>
<dbReference type="CDD" id="cd03135">
    <property type="entry name" value="GATase1_DJ-1"/>
    <property type="match status" value="1"/>
</dbReference>
<accession>A0AAV5ITI5</accession>
<dbReference type="NCBIfam" id="TIGR01383">
    <property type="entry name" value="not_thiJ"/>
    <property type="match status" value="1"/>
</dbReference>
<dbReference type="Proteomes" id="UP001054252">
    <property type="component" value="Unassembled WGS sequence"/>
</dbReference>
<protein>
    <recommendedName>
        <fullName evidence="3">DJ-1/PfpI domain-containing protein</fullName>
    </recommendedName>
</protein>
<dbReference type="InterPro" id="IPR002818">
    <property type="entry name" value="DJ-1/PfpI"/>
</dbReference>
<dbReference type="EMBL" id="BPVZ01000017">
    <property type="protein sequence ID" value="GKV01573.1"/>
    <property type="molecule type" value="Genomic_DNA"/>
</dbReference>
<evidence type="ECO:0000256" key="2">
    <source>
        <dbReference type="ARBA" id="ARBA00022737"/>
    </source>
</evidence>
<reference evidence="4 5" key="1">
    <citation type="journal article" date="2021" name="Commun. Biol.">
        <title>The genome of Shorea leprosula (Dipterocarpaceae) highlights the ecological relevance of drought in aseasonal tropical rainforests.</title>
        <authorList>
            <person name="Ng K.K.S."/>
            <person name="Kobayashi M.J."/>
            <person name="Fawcett J.A."/>
            <person name="Hatakeyama M."/>
            <person name="Paape T."/>
            <person name="Ng C.H."/>
            <person name="Ang C.C."/>
            <person name="Tnah L.H."/>
            <person name="Lee C.T."/>
            <person name="Nishiyama T."/>
            <person name="Sese J."/>
            <person name="O'Brien M.J."/>
            <person name="Copetti D."/>
            <person name="Mohd Noor M.I."/>
            <person name="Ong R.C."/>
            <person name="Putra M."/>
            <person name="Sireger I.Z."/>
            <person name="Indrioko S."/>
            <person name="Kosugi Y."/>
            <person name="Izuno A."/>
            <person name="Isagi Y."/>
            <person name="Lee S.L."/>
            <person name="Shimizu K.K."/>
        </authorList>
    </citation>
    <scope>NUCLEOTIDE SEQUENCE [LARGE SCALE GENOMIC DNA]</scope>
    <source>
        <strain evidence="4">214</strain>
    </source>
</reference>
<dbReference type="InterPro" id="IPR029062">
    <property type="entry name" value="Class_I_gatase-like"/>
</dbReference>
<organism evidence="4 5">
    <name type="scientific">Rubroshorea leprosula</name>
    <dbReference type="NCBI Taxonomy" id="152421"/>
    <lineage>
        <taxon>Eukaryota</taxon>
        <taxon>Viridiplantae</taxon>
        <taxon>Streptophyta</taxon>
        <taxon>Embryophyta</taxon>
        <taxon>Tracheophyta</taxon>
        <taxon>Spermatophyta</taxon>
        <taxon>Magnoliopsida</taxon>
        <taxon>eudicotyledons</taxon>
        <taxon>Gunneridae</taxon>
        <taxon>Pentapetalae</taxon>
        <taxon>rosids</taxon>
        <taxon>malvids</taxon>
        <taxon>Malvales</taxon>
        <taxon>Dipterocarpaceae</taxon>
        <taxon>Rubroshorea</taxon>
    </lineage>
</organism>
<keyword evidence="2" id="KW-0677">Repeat</keyword>
<name>A0AAV5ITI5_9ROSI</name>
<dbReference type="GO" id="GO:1903189">
    <property type="term" value="P:glyoxal metabolic process"/>
    <property type="evidence" value="ECO:0007669"/>
    <property type="project" value="TreeGrafter"/>
</dbReference>
<dbReference type="AlphaFoldDB" id="A0AAV5ITI5"/>
<keyword evidence="5" id="KW-1185">Reference proteome</keyword>
<feature type="domain" description="DJ-1/PfpI" evidence="3">
    <location>
        <begin position="1"/>
        <end position="160"/>
    </location>
</feature>
<dbReference type="GO" id="GO:0005737">
    <property type="term" value="C:cytoplasm"/>
    <property type="evidence" value="ECO:0007669"/>
    <property type="project" value="TreeGrafter"/>
</dbReference>
<dbReference type="PANTHER" id="PTHR48094:SF7">
    <property type="entry name" value="PROTEIN DJ-1 HOMOLOG C"/>
    <property type="match status" value="1"/>
</dbReference>
<dbReference type="InterPro" id="IPR006287">
    <property type="entry name" value="DJ-1"/>
</dbReference>
<dbReference type="Pfam" id="PF01965">
    <property type="entry name" value="DJ-1_PfpI"/>
    <property type="match status" value="1"/>
</dbReference>
<proteinExistence type="inferred from homology"/>
<sequence length="191" mass="20524">MEVVILVDVLRHAGAEVTLAFVEPQPEVEASSSTILVVDASECSCSNQVFDLVALPKQRGGMPGSAQLRDCETLKKITCKHAEEKRLYGAISASPAVTLLPWGLLRKKTVVHLKATCHPAFMDKLPTFWTVKSNIQVSGELTTSHGPGTSFKFALSLVEQLFGESVAKGIAESLLLHAAVDNPMNGIIQQS</sequence>